<dbReference type="PROSITE" id="PS00430">
    <property type="entry name" value="TONB_DEPENDENT_REC_1"/>
    <property type="match status" value="1"/>
</dbReference>
<comment type="caution">
    <text evidence="1">The sequence shown here is derived from an EMBL/GenBank/DDBJ whole genome shotgun (WGS) entry which is preliminary data.</text>
</comment>
<evidence type="ECO:0000313" key="1">
    <source>
        <dbReference type="EMBL" id="CAG8799573.1"/>
    </source>
</evidence>
<proteinExistence type="predicted"/>
<sequence length="128" mass="13950">MVNSIPYQLNKRTTIFEDCPSKFIFPGSVFVTVISNATLTPDPVKSNETVTVTGSATIQVNKTGDEVFTFLFYDSNLNYIEGGGGEVKLCNPDCPANYYPINLTTNAPPNLPSNYSIVLAIRGNKVPH</sequence>
<dbReference type="InterPro" id="IPR010916">
    <property type="entry name" value="TonB_box_CS"/>
</dbReference>
<dbReference type="EMBL" id="CAJVQB010022428">
    <property type="protein sequence ID" value="CAG8799573.1"/>
    <property type="molecule type" value="Genomic_DNA"/>
</dbReference>
<name>A0ABN7VUB2_GIGMA</name>
<reference evidence="1 2" key="1">
    <citation type="submission" date="2021-06" db="EMBL/GenBank/DDBJ databases">
        <authorList>
            <person name="Kallberg Y."/>
            <person name="Tangrot J."/>
            <person name="Rosling A."/>
        </authorList>
    </citation>
    <scope>NUCLEOTIDE SEQUENCE [LARGE SCALE GENOMIC DNA]</scope>
    <source>
        <strain evidence="1 2">120-4 pot B 10/14</strain>
    </source>
</reference>
<protein>
    <submittedName>
        <fullName evidence="1">44919_t:CDS:1</fullName>
    </submittedName>
</protein>
<gene>
    <name evidence="1" type="ORF">GMARGA_LOCUS22816</name>
</gene>
<evidence type="ECO:0000313" key="2">
    <source>
        <dbReference type="Proteomes" id="UP000789901"/>
    </source>
</evidence>
<dbReference type="Proteomes" id="UP000789901">
    <property type="component" value="Unassembled WGS sequence"/>
</dbReference>
<organism evidence="1 2">
    <name type="scientific">Gigaspora margarita</name>
    <dbReference type="NCBI Taxonomy" id="4874"/>
    <lineage>
        <taxon>Eukaryota</taxon>
        <taxon>Fungi</taxon>
        <taxon>Fungi incertae sedis</taxon>
        <taxon>Mucoromycota</taxon>
        <taxon>Glomeromycotina</taxon>
        <taxon>Glomeromycetes</taxon>
        <taxon>Diversisporales</taxon>
        <taxon>Gigasporaceae</taxon>
        <taxon>Gigaspora</taxon>
    </lineage>
</organism>
<accession>A0ABN7VUB2</accession>
<feature type="non-terminal residue" evidence="1">
    <location>
        <position position="128"/>
    </location>
</feature>
<keyword evidence="2" id="KW-1185">Reference proteome</keyword>